<feature type="binding site" description="axial binding residue" evidence="8">
    <location>
        <position position="357"/>
    </location>
    <ligand>
        <name>heme</name>
        <dbReference type="ChEBI" id="CHEBI:30413"/>
    </ligand>
    <ligandPart>
        <name>Fe</name>
        <dbReference type="ChEBI" id="CHEBI:18248"/>
    </ligandPart>
</feature>
<evidence type="ECO:0000313" key="9">
    <source>
        <dbReference type="EMBL" id="RZU53944.1"/>
    </source>
</evidence>
<dbReference type="GO" id="GO:0004497">
    <property type="term" value="F:monooxygenase activity"/>
    <property type="evidence" value="ECO:0007669"/>
    <property type="project" value="UniProtKB-KW"/>
</dbReference>
<accession>A0A4Q7ZSV3</accession>
<dbReference type="InterPro" id="IPR002401">
    <property type="entry name" value="Cyt_P450_E_grp-I"/>
</dbReference>
<evidence type="ECO:0000256" key="8">
    <source>
        <dbReference type="PIRSR" id="PIRSR602401-1"/>
    </source>
</evidence>
<keyword evidence="3 8" id="KW-0349">Heme</keyword>
<keyword evidence="7" id="KW-0503">Monooxygenase</keyword>
<dbReference type="InterPro" id="IPR001128">
    <property type="entry name" value="Cyt_P450"/>
</dbReference>
<keyword evidence="10" id="KW-1185">Reference proteome</keyword>
<evidence type="ECO:0000256" key="4">
    <source>
        <dbReference type="ARBA" id="ARBA00022723"/>
    </source>
</evidence>
<comment type="caution">
    <text evidence="9">The sequence shown here is derived from an EMBL/GenBank/DDBJ whole genome shotgun (WGS) entry which is preliminary data.</text>
</comment>
<keyword evidence="6 8" id="KW-0408">Iron</keyword>
<evidence type="ECO:0000256" key="5">
    <source>
        <dbReference type="ARBA" id="ARBA00023002"/>
    </source>
</evidence>
<evidence type="ECO:0000256" key="6">
    <source>
        <dbReference type="ARBA" id="ARBA00023004"/>
    </source>
</evidence>
<keyword evidence="5" id="KW-0560">Oxidoreductase</keyword>
<name>A0A4Q7ZSV3_9ACTN</name>
<comment type="cofactor">
    <cofactor evidence="1 8">
        <name>heme</name>
        <dbReference type="ChEBI" id="CHEBI:30413"/>
    </cofactor>
</comment>
<dbReference type="SUPFAM" id="SSF48264">
    <property type="entry name" value="Cytochrome P450"/>
    <property type="match status" value="1"/>
</dbReference>
<evidence type="ECO:0000256" key="1">
    <source>
        <dbReference type="ARBA" id="ARBA00001971"/>
    </source>
</evidence>
<proteinExistence type="inferred from homology"/>
<dbReference type="GO" id="GO:0016125">
    <property type="term" value="P:sterol metabolic process"/>
    <property type="evidence" value="ECO:0007669"/>
    <property type="project" value="TreeGrafter"/>
</dbReference>
<gene>
    <name evidence="9" type="ORF">EV385_5880</name>
</gene>
<dbReference type="RefSeq" id="WP_130512379.1">
    <property type="nucleotide sequence ID" value="NZ_SHKY01000001.1"/>
</dbReference>
<dbReference type="PRINTS" id="PR00463">
    <property type="entry name" value="EP450I"/>
</dbReference>
<sequence>MAALIDDTLRLALQGYGWLPNRRRRATGAAVHTRIMGRRAVGLCGPQAARFFYDEDHIRRHGAVPEPVRSTLFGHGAVHTLDGDAHRIRKAMFLSLVRPDDVAALLRHTAESWTETVSSWSDGRPVVLFDESSRVITRAACRWAGVPLSEADLTDVAADLVAMVDGFATLGPRHWRARAARGRLEHRLAALVGRVRAGVEPAAAGSALAVVAQHRQMDGTPLHPRLAAVELLNVVRPTVAVCWFVAFSAHALHRWPEHRAALVSGDETFADAFAHEVRRFYPFAPFVAGRAVRELSWQGERIPSDALVLLDLYGQNHDPALWPEPYRFDPYRFVRREIGPFELVPQGGGHPATGHRCPGEGSANGVLRVLATRLAALDYDVPEQDLTIALHRIPARPASGFVLTPRRSP</sequence>
<dbReference type="Proteomes" id="UP000292564">
    <property type="component" value="Unassembled WGS sequence"/>
</dbReference>
<keyword evidence="4 8" id="KW-0479">Metal-binding</keyword>
<dbReference type="InterPro" id="IPR036396">
    <property type="entry name" value="Cyt_P450_sf"/>
</dbReference>
<comment type="similarity">
    <text evidence="2">Belongs to the cytochrome P450 family.</text>
</comment>
<dbReference type="GO" id="GO:0020037">
    <property type="term" value="F:heme binding"/>
    <property type="evidence" value="ECO:0007669"/>
    <property type="project" value="InterPro"/>
</dbReference>
<dbReference type="EMBL" id="SHKY01000001">
    <property type="protein sequence ID" value="RZU53944.1"/>
    <property type="molecule type" value="Genomic_DNA"/>
</dbReference>
<evidence type="ECO:0000256" key="7">
    <source>
        <dbReference type="ARBA" id="ARBA00023033"/>
    </source>
</evidence>
<dbReference type="PANTHER" id="PTHR24286">
    <property type="entry name" value="CYTOCHROME P450 26"/>
    <property type="match status" value="1"/>
</dbReference>
<evidence type="ECO:0000256" key="3">
    <source>
        <dbReference type="ARBA" id="ARBA00022617"/>
    </source>
</evidence>
<dbReference type="AlphaFoldDB" id="A0A4Q7ZSV3"/>
<reference evidence="9 10" key="1">
    <citation type="submission" date="2019-02" db="EMBL/GenBank/DDBJ databases">
        <title>Sequencing the genomes of 1000 actinobacteria strains.</title>
        <authorList>
            <person name="Klenk H.-P."/>
        </authorList>
    </citation>
    <scope>NUCLEOTIDE SEQUENCE [LARGE SCALE GENOMIC DNA]</scope>
    <source>
        <strain evidence="9 10">DSM 45162</strain>
    </source>
</reference>
<dbReference type="GO" id="GO:0016705">
    <property type="term" value="F:oxidoreductase activity, acting on paired donors, with incorporation or reduction of molecular oxygen"/>
    <property type="evidence" value="ECO:0007669"/>
    <property type="project" value="InterPro"/>
</dbReference>
<protein>
    <submittedName>
        <fullName evidence="9">Fatty-acid peroxygenase</fullName>
    </submittedName>
</protein>
<dbReference type="OrthoDB" id="9764248at2"/>
<organism evidence="9 10">
    <name type="scientific">Krasilnikovia cinnamomea</name>
    <dbReference type="NCBI Taxonomy" id="349313"/>
    <lineage>
        <taxon>Bacteria</taxon>
        <taxon>Bacillati</taxon>
        <taxon>Actinomycetota</taxon>
        <taxon>Actinomycetes</taxon>
        <taxon>Micromonosporales</taxon>
        <taxon>Micromonosporaceae</taxon>
        <taxon>Krasilnikovia</taxon>
    </lineage>
</organism>
<evidence type="ECO:0000313" key="10">
    <source>
        <dbReference type="Proteomes" id="UP000292564"/>
    </source>
</evidence>
<dbReference type="PANTHER" id="PTHR24286:SF24">
    <property type="entry name" value="LANOSTEROL 14-ALPHA DEMETHYLASE"/>
    <property type="match status" value="1"/>
</dbReference>
<evidence type="ECO:0000256" key="2">
    <source>
        <dbReference type="ARBA" id="ARBA00010617"/>
    </source>
</evidence>
<dbReference type="GO" id="GO:0005506">
    <property type="term" value="F:iron ion binding"/>
    <property type="evidence" value="ECO:0007669"/>
    <property type="project" value="InterPro"/>
</dbReference>
<dbReference type="Gene3D" id="1.10.630.10">
    <property type="entry name" value="Cytochrome P450"/>
    <property type="match status" value="1"/>
</dbReference>
<dbReference type="CDD" id="cd11067">
    <property type="entry name" value="CYP152"/>
    <property type="match status" value="1"/>
</dbReference>
<dbReference type="Pfam" id="PF00067">
    <property type="entry name" value="p450"/>
    <property type="match status" value="1"/>
</dbReference>